<sequence length="411" mass="44763">MPAEQRLATAGPTHVGPIARGLCGPGLLAHVVIAKFADHTPVHRLAGQLARSGVTIASATLGDWLFGASELLTPLYDLMHARVLRSRVTHGDDTGVKLRVPGCPRTKKAYLWACAGDADYPYVVFDFTTDHTADGPTRFLAGCKGYLQADALAQYEGLYGDDRVTHVCCVAHPRRKFAAAGEAGDTRAARAVEMIGRLYAVERALPPLLPPSDDPVHQEQRRQREEERRAVRHRDAGPVWDDLEKWLEQTRPLALPKSPLGGAIGYTVNNWAALKRYLEQGYLAIGNNLSERTLRAIASGRNNCGVIGSEVAGQTAAVLYSIVGTCKHLGIDPFAYLPEALPGLFALGDKPTAEDPSNWLPDRWLLNRTRDHPSRRRWPGRPPRISSHRACRSPTPGDAPRYAPAPTSAPG</sequence>
<dbReference type="EMBL" id="CP036273">
    <property type="protein sequence ID" value="QDU18955.1"/>
    <property type="molecule type" value="Genomic_DNA"/>
</dbReference>
<evidence type="ECO:0000313" key="3">
    <source>
        <dbReference type="EMBL" id="QDU18955.1"/>
    </source>
</evidence>
<gene>
    <name evidence="3" type="ORF">ETAA1_08550</name>
</gene>
<dbReference type="PANTHER" id="PTHR33678">
    <property type="entry name" value="BLL1576 PROTEIN"/>
    <property type="match status" value="1"/>
</dbReference>
<dbReference type="Proteomes" id="UP000319576">
    <property type="component" value="Chromosome"/>
</dbReference>
<feature type="region of interest" description="Disordered" evidence="1">
    <location>
        <begin position="209"/>
        <end position="233"/>
    </location>
</feature>
<dbReference type="InterPro" id="IPR052344">
    <property type="entry name" value="Transposase-related"/>
</dbReference>
<organism evidence="3 4">
    <name type="scientific">Urbifossiella limnaea</name>
    <dbReference type="NCBI Taxonomy" id="2528023"/>
    <lineage>
        <taxon>Bacteria</taxon>
        <taxon>Pseudomonadati</taxon>
        <taxon>Planctomycetota</taxon>
        <taxon>Planctomycetia</taxon>
        <taxon>Gemmatales</taxon>
        <taxon>Gemmataceae</taxon>
        <taxon>Urbifossiella</taxon>
    </lineage>
</organism>
<dbReference type="Pfam" id="PF03050">
    <property type="entry name" value="DDE_Tnp_IS66"/>
    <property type="match status" value="1"/>
</dbReference>
<protein>
    <submittedName>
        <fullName evidence="3">Transposase IS66 family protein</fullName>
    </submittedName>
</protein>
<evidence type="ECO:0000313" key="4">
    <source>
        <dbReference type="Proteomes" id="UP000319576"/>
    </source>
</evidence>
<evidence type="ECO:0000256" key="1">
    <source>
        <dbReference type="SAM" id="MobiDB-lite"/>
    </source>
</evidence>
<proteinExistence type="predicted"/>
<feature type="domain" description="Transposase IS66 central" evidence="2">
    <location>
        <begin position="21"/>
        <end position="314"/>
    </location>
</feature>
<evidence type="ECO:0000259" key="2">
    <source>
        <dbReference type="Pfam" id="PF03050"/>
    </source>
</evidence>
<dbReference type="PANTHER" id="PTHR33678:SF1">
    <property type="entry name" value="BLL1576 PROTEIN"/>
    <property type="match status" value="1"/>
</dbReference>
<feature type="compositionally biased region" description="Basic and acidic residues" evidence="1">
    <location>
        <begin position="214"/>
        <end position="233"/>
    </location>
</feature>
<dbReference type="InterPro" id="IPR004291">
    <property type="entry name" value="Transposase_IS66_central"/>
</dbReference>
<accession>A0A517XN66</accession>
<name>A0A517XN66_9BACT</name>
<dbReference type="AlphaFoldDB" id="A0A517XN66"/>
<reference evidence="3 4" key="1">
    <citation type="submission" date="2019-02" db="EMBL/GenBank/DDBJ databases">
        <title>Deep-cultivation of Planctomycetes and their phenomic and genomic characterization uncovers novel biology.</title>
        <authorList>
            <person name="Wiegand S."/>
            <person name="Jogler M."/>
            <person name="Boedeker C."/>
            <person name="Pinto D."/>
            <person name="Vollmers J."/>
            <person name="Rivas-Marin E."/>
            <person name="Kohn T."/>
            <person name="Peeters S.H."/>
            <person name="Heuer A."/>
            <person name="Rast P."/>
            <person name="Oberbeckmann S."/>
            <person name="Bunk B."/>
            <person name="Jeske O."/>
            <person name="Meyerdierks A."/>
            <person name="Storesund J.E."/>
            <person name="Kallscheuer N."/>
            <person name="Luecker S."/>
            <person name="Lage O.M."/>
            <person name="Pohl T."/>
            <person name="Merkel B.J."/>
            <person name="Hornburger P."/>
            <person name="Mueller R.-W."/>
            <person name="Bruemmer F."/>
            <person name="Labrenz M."/>
            <person name="Spormann A.M."/>
            <person name="Op den Camp H."/>
            <person name="Overmann J."/>
            <person name="Amann R."/>
            <person name="Jetten M.S.M."/>
            <person name="Mascher T."/>
            <person name="Medema M.H."/>
            <person name="Devos D.P."/>
            <person name="Kaster A.-K."/>
            <person name="Ovreas L."/>
            <person name="Rohde M."/>
            <person name="Galperin M.Y."/>
            <person name="Jogler C."/>
        </authorList>
    </citation>
    <scope>NUCLEOTIDE SEQUENCE [LARGE SCALE GENOMIC DNA]</scope>
    <source>
        <strain evidence="3 4">ETA_A1</strain>
    </source>
</reference>
<dbReference type="KEGG" id="uli:ETAA1_08550"/>
<keyword evidence="4" id="KW-1185">Reference proteome</keyword>
<feature type="region of interest" description="Disordered" evidence="1">
    <location>
        <begin position="370"/>
        <end position="411"/>
    </location>
</feature>
<dbReference type="NCBIfam" id="NF033517">
    <property type="entry name" value="transpos_IS66"/>
    <property type="match status" value="1"/>
</dbReference>